<evidence type="ECO:0000313" key="2">
    <source>
        <dbReference type="EMBL" id="KEO61167.1"/>
    </source>
</evidence>
<sequence length="61" mass="7038">MSVVEMTSRLNRSRHSGLIVSLIASVLEWNDLRVTRKALAKLSDRELDDIGLTRFDLNRLR</sequence>
<keyword evidence="3" id="KW-1185">Reference proteome</keyword>
<evidence type="ECO:0000313" key="3">
    <source>
        <dbReference type="Proteomes" id="UP000027471"/>
    </source>
</evidence>
<evidence type="ECO:0000259" key="1">
    <source>
        <dbReference type="Pfam" id="PF06568"/>
    </source>
</evidence>
<dbReference type="EMBL" id="AUNB01000010">
    <property type="protein sequence ID" value="KEO61167.1"/>
    <property type="molecule type" value="Genomic_DNA"/>
</dbReference>
<organism evidence="2 3">
    <name type="scientific">Thioclava indica</name>
    <dbReference type="NCBI Taxonomy" id="1353528"/>
    <lineage>
        <taxon>Bacteria</taxon>
        <taxon>Pseudomonadati</taxon>
        <taxon>Pseudomonadota</taxon>
        <taxon>Alphaproteobacteria</taxon>
        <taxon>Rhodobacterales</taxon>
        <taxon>Paracoccaceae</taxon>
        <taxon>Thioclava</taxon>
    </lineage>
</organism>
<dbReference type="OrthoDB" id="8116725at2"/>
<feature type="domain" description="YjiS-like" evidence="1">
    <location>
        <begin position="22"/>
        <end position="55"/>
    </location>
</feature>
<dbReference type="Proteomes" id="UP000027471">
    <property type="component" value="Unassembled WGS sequence"/>
</dbReference>
<dbReference type="AlphaFoldDB" id="A0A074KHZ9"/>
<name>A0A074KHZ9_9RHOB</name>
<comment type="caution">
    <text evidence="2">The sequence shown here is derived from an EMBL/GenBank/DDBJ whole genome shotgun (WGS) entry which is preliminary data.</text>
</comment>
<reference evidence="2 3" key="1">
    <citation type="journal article" date="2015" name="Antonie Van Leeuwenhoek">
        <title>Thioclava indica sp. nov., isolated from surface seawater of the Indian Ocean.</title>
        <authorList>
            <person name="Liu Y."/>
            <person name="Lai Q."/>
            <person name="Du J."/>
            <person name="Xu H."/>
            <person name="Jiang L."/>
            <person name="Shao Z."/>
        </authorList>
    </citation>
    <scope>NUCLEOTIDE SEQUENCE [LARGE SCALE GENOMIC DNA]</scope>
    <source>
        <strain evidence="2 3">DT23-4</strain>
    </source>
</reference>
<proteinExistence type="predicted"/>
<dbReference type="eggNOG" id="COG5457">
    <property type="taxonomic scope" value="Bacteria"/>
</dbReference>
<dbReference type="InterPro" id="IPR009506">
    <property type="entry name" value="YjiS-like"/>
</dbReference>
<dbReference type="STRING" id="1353528.DT23_10560"/>
<protein>
    <recommendedName>
        <fullName evidence="1">YjiS-like domain-containing protein</fullName>
    </recommendedName>
</protein>
<dbReference type="Pfam" id="PF06568">
    <property type="entry name" value="YjiS-like"/>
    <property type="match status" value="1"/>
</dbReference>
<gene>
    <name evidence="2" type="ORF">DT23_10560</name>
</gene>
<accession>A0A074KHZ9</accession>